<dbReference type="InterPro" id="IPR000073">
    <property type="entry name" value="AB_hydrolase_1"/>
</dbReference>
<dbReference type="Gene3D" id="3.40.50.1820">
    <property type="entry name" value="alpha/beta hydrolase"/>
    <property type="match status" value="1"/>
</dbReference>
<name>A0A8E2JVV1_9PEZI</name>
<dbReference type="Proteomes" id="UP000250140">
    <property type="component" value="Unassembled WGS sequence"/>
</dbReference>
<dbReference type="EMBL" id="KV749122">
    <property type="protein sequence ID" value="OCL11057.1"/>
    <property type="molecule type" value="Genomic_DNA"/>
</dbReference>
<dbReference type="PANTHER" id="PTHR47842">
    <property type="entry name" value="EXPRESSED PROTEIN"/>
    <property type="match status" value="1"/>
</dbReference>
<feature type="non-terminal residue" evidence="2">
    <location>
        <position position="168"/>
    </location>
</feature>
<evidence type="ECO:0000313" key="2">
    <source>
        <dbReference type="EMBL" id="OCL11057.1"/>
    </source>
</evidence>
<gene>
    <name evidence="2" type="ORF">AOQ84DRAFT_314481</name>
</gene>
<dbReference type="InterPro" id="IPR029058">
    <property type="entry name" value="AB_hydrolase_fold"/>
</dbReference>
<feature type="domain" description="AB hydrolase-1" evidence="1">
    <location>
        <begin position="9"/>
        <end position="129"/>
    </location>
</feature>
<accession>A0A8E2JVV1</accession>
<dbReference type="PANTHER" id="PTHR47842:SF1">
    <property type="entry name" value="DUF676 DOMAIN-CONTAINING PROTEIN"/>
    <property type="match status" value="1"/>
</dbReference>
<organism evidence="2 3">
    <name type="scientific">Glonium stellatum</name>
    <dbReference type="NCBI Taxonomy" id="574774"/>
    <lineage>
        <taxon>Eukaryota</taxon>
        <taxon>Fungi</taxon>
        <taxon>Dikarya</taxon>
        <taxon>Ascomycota</taxon>
        <taxon>Pezizomycotina</taxon>
        <taxon>Dothideomycetes</taxon>
        <taxon>Pleosporomycetidae</taxon>
        <taxon>Gloniales</taxon>
        <taxon>Gloniaceae</taxon>
        <taxon>Glonium</taxon>
    </lineage>
</organism>
<dbReference type="Pfam" id="PF12697">
    <property type="entry name" value="Abhydrolase_6"/>
    <property type="match status" value="1"/>
</dbReference>
<proteinExistence type="predicted"/>
<dbReference type="OrthoDB" id="442243at2759"/>
<dbReference type="SUPFAM" id="SSF53474">
    <property type="entry name" value="alpha/beta-Hydrolases"/>
    <property type="match status" value="1"/>
</dbReference>
<evidence type="ECO:0000313" key="3">
    <source>
        <dbReference type="Proteomes" id="UP000250140"/>
    </source>
</evidence>
<dbReference type="AlphaFoldDB" id="A0A8E2JVV1"/>
<evidence type="ECO:0000259" key="1">
    <source>
        <dbReference type="Pfam" id="PF12697"/>
    </source>
</evidence>
<sequence>MKKTLLLCFIHGFKGGDDTFANFPSHFKAILQHALPKVTVLAITYPKFETRGDLMECVARFKEWLQNKVIDLEVANNTPSPTVDPSVRTILIGHSMGGIVAAETLLSIASEQPIHSPSASTTSSSSTTTTLMFPYIQGLLAFDTPFLGISPGVVAHGAEGHWNTANAA</sequence>
<reference evidence="2 3" key="1">
    <citation type="journal article" date="2016" name="Nat. Commun.">
        <title>Ectomycorrhizal ecology is imprinted in the genome of the dominant symbiotic fungus Cenococcum geophilum.</title>
        <authorList>
            <consortium name="DOE Joint Genome Institute"/>
            <person name="Peter M."/>
            <person name="Kohler A."/>
            <person name="Ohm R.A."/>
            <person name="Kuo A."/>
            <person name="Krutzmann J."/>
            <person name="Morin E."/>
            <person name="Arend M."/>
            <person name="Barry K.W."/>
            <person name="Binder M."/>
            <person name="Choi C."/>
            <person name="Clum A."/>
            <person name="Copeland A."/>
            <person name="Grisel N."/>
            <person name="Haridas S."/>
            <person name="Kipfer T."/>
            <person name="LaButti K."/>
            <person name="Lindquist E."/>
            <person name="Lipzen A."/>
            <person name="Maire R."/>
            <person name="Meier B."/>
            <person name="Mihaltcheva S."/>
            <person name="Molinier V."/>
            <person name="Murat C."/>
            <person name="Poggeler S."/>
            <person name="Quandt C.A."/>
            <person name="Sperisen C."/>
            <person name="Tritt A."/>
            <person name="Tisserant E."/>
            <person name="Crous P.W."/>
            <person name="Henrissat B."/>
            <person name="Nehls U."/>
            <person name="Egli S."/>
            <person name="Spatafora J.W."/>
            <person name="Grigoriev I.V."/>
            <person name="Martin F.M."/>
        </authorList>
    </citation>
    <scope>NUCLEOTIDE SEQUENCE [LARGE SCALE GENOMIC DNA]</scope>
    <source>
        <strain evidence="2 3">CBS 207.34</strain>
    </source>
</reference>
<keyword evidence="3" id="KW-1185">Reference proteome</keyword>
<protein>
    <recommendedName>
        <fullName evidence="1">AB hydrolase-1 domain-containing protein</fullName>
    </recommendedName>
</protein>